<dbReference type="EMBL" id="AP025739">
    <property type="protein sequence ID" value="BDI32357.1"/>
    <property type="molecule type" value="Genomic_DNA"/>
</dbReference>
<dbReference type="Proteomes" id="UP000287394">
    <property type="component" value="Chromosome"/>
</dbReference>
<reference evidence="1 2" key="1">
    <citation type="journal article" date="2019" name="Int. J. Syst. Evol. Microbiol.">
        <title>Capsulimonas corticalis gen. nov., sp. nov., an aerobic capsulated bacterium, of a novel bacterial order, Capsulimonadales ord. nov., of the class Armatimonadia of the phylum Armatimonadetes.</title>
        <authorList>
            <person name="Li J."/>
            <person name="Kudo C."/>
            <person name="Tonouchi A."/>
        </authorList>
    </citation>
    <scope>NUCLEOTIDE SEQUENCE [LARGE SCALE GENOMIC DNA]</scope>
    <source>
        <strain evidence="1 2">AX-7</strain>
    </source>
</reference>
<dbReference type="AlphaFoldDB" id="A0A402CXA6"/>
<name>A0A402CXA6_9BACT</name>
<gene>
    <name evidence="1" type="ORF">CCAX7_44080</name>
</gene>
<proteinExistence type="predicted"/>
<sequence length="311" mass="32124">MKKRQSISCLLFTAMSIGLGSTAFAASSLNINSERGAVAAREVGAQYGVDIRLSGIRRQLVTFSVVNADGPGARLDAVNTLANALGATFTKIYVVTKSEGDAPQHALIDSTARVPFSKTSLSAGDAIARIADADDAVAQVAGDIQGSVTLSAPGLTIAQAMNEIAAQTHTSWKTMYVLTPRGSQLAADQRIVGHTASGSPILQMSKIFYDNPARDAMLAREAEDARKKAEQEQQAMLAAQKQASAQTGANGAAANAANATGAQGGNANYPNAPYPYSYPSAYNNGSGLIVLGASNYPNNAAAYYGATSNGR</sequence>
<dbReference type="RefSeq" id="WP_125206035.1">
    <property type="nucleotide sequence ID" value="NZ_AP025739.1"/>
</dbReference>
<evidence type="ECO:0000313" key="2">
    <source>
        <dbReference type="Proteomes" id="UP000287394"/>
    </source>
</evidence>
<protein>
    <submittedName>
        <fullName evidence="1">Uncharacterized protein</fullName>
    </submittedName>
</protein>
<dbReference type="KEGG" id="ccot:CCAX7_44080"/>
<organism evidence="1 2">
    <name type="scientific">Capsulimonas corticalis</name>
    <dbReference type="NCBI Taxonomy" id="2219043"/>
    <lineage>
        <taxon>Bacteria</taxon>
        <taxon>Bacillati</taxon>
        <taxon>Armatimonadota</taxon>
        <taxon>Armatimonadia</taxon>
        <taxon>Capsulimonadales</taxon>
        <taxon>Capsulimonadaceae</taxon>
        <taxon>Capsulimonas</taxon>
    </lineage>
</organism>
<keyword evidence="2" id="KW-1185">Reference proteome</keyword>
<evidence type="ECO:0000313" key="1">
    <source>
        <dbReference type="EMBL" id="BDI32357.1"/>
    </source>
</evidence>
<accession>A0A402CXA6</accession>